<evidence type="ECO:0000259" key="2">
    <source>
        <dbReference type="Pfam" id="PF26366"/>
    </source>
</evidence>
<evidence type="ECO:0000256" key="1">
    <source>
        <dbReference type="SAM" id="SignalP"/>
    </source>
</evidence>
<reference evidence="3" key="1">
    <citation type="submission" date="2023-07" db="EMBL/GenBank/DDBJ databases">
        <title>Bifidobacterium aquikefiriaerophilum sp. nov. and Bifidobacterium eccum sp. nov., isolated from water kefir.</title>
        <authorList>
            <person name="Breselge S."/>
            <person name="Bellassi P."/>
            <person name="Barcenilla C."/>
            <person name="Alvarez-Ordonez A."/>
            <person name="Morelli L."/>
            <person name="Cotter P.D."/>
        </authorList>
    </citation>
    <scope>NUCLEOTIDE SEQUENCE</scope>
    <source>
        <strain evidence="3">WK041_4_12</strain>
    </source>
</reference>
<name>A0AB39U5R3_9BIFI</name>
<feature type="domain" description="DUF8094" evidence="2">
    <location>
        <begin position="44"/>
        <end position="327"/>
    </location>
</feature>
<dbReference type="PROSITE" id="PS51257">
    <property type="entry name" value="PROKAR_LIPOPROTEIN"/>
    <property type="match status" value="1"/>
</dbReference>
<dbReference type="AlphaFoldDB" id="A0AB39U5R3"/>
<sequence length="334" mass="35698">MRRHFGKMAACILAIGLSISMAACEGQVPQVSAPTSSASASPDLTQAQEKRIRLRILDALEKANAAKDPQGIDTYVDGPQLQIRTSELNIAKASGDLDNKTTIPKEITQTVIPTDSGWPRSIFTITTTTADQQSKRLLVMTQDSATTNYKLWGVARLFQGAQLPKFAVPTIGSKMGDPSDSGLVFTPQNAVSHYADILQNGESSKYSSNFTSDYFQQDLSKLEQTVQQGMEANNGTQQQTFTAVPGAIKIMRSSEGGDLVVAQIDSVWTRTAGEGRESLPASDDEKALFGTTKATSTIRVTYANVVAMYVPPAGSGAKVSAVGAERQAIKVEAL</sequence>
<dbReference type="InterPro" id="IPR058407">
    <property type="entry name" value="DUF8094"/>
</dbReference>
<dbReference type="KEGG" id="baqk:QN215_08060"/>
<feature type="chain" id="PRO_5044282773" description="DUF8094 domain-containing protein" evidence="1">
    <location>
        <begin position="23"/>
        <end position="334"/>
    </location>
</feature>
<keyword evidence="1" id="KW-0732">Signal</keyword>
<evidence type="ECO:0000313" key="3">
    <source>
        <dbReference type="EMBL" id="XDS44210.1"/>
    </source>
</evidence>
<proteinExistence type="predicted"/>
<organism evidence="3">
    <name type="scientific">Bifidobacterium aquikefiricola</name>
    <dbReference type="NCBI Taxonomy" id="3059038"/>
    <lineage>
        <taxon>Bacteria</taxon>
        <taxon>Bacillati</taxon>
        <taxon>Actinomycetota</taxon>
        <taxon>Actinomycetes</taxon>
        <taxon>Bifidobacteriales</taxon>
        <taxon>Bifidobacteriaceae</taxon>
        <taxon>Bifidobacterium</taxon>
    </lineage>
</organism>
<dbReference type="Pfam" id="PF26366">
    <property type="entry name" value="DUF8094"/>
    <property type="match status" value="1"/>
</dbReference>
<dbReference type="RefSeq" id="WP_369343802.1">
    <property type="nucleotide sequence ID" value="NZ_CP129674.1"/>
</dbReference>
<feature type="signal peptide" evidence="1">
    <location>
        <begin position="1"/>
        <end position="22"/>
    </location>
</feature>
<gene>
    <name evidence="3" type="ORF">QN215_08060</name>
</gene>
<accession>A0AB39U5R3</accession>
<protein>
    <recommendedName>
        <fullName evidence="2">DUF8094 domain-containing protein</fullName>
    </recommendedName>
</protein>
<dbReference type="EMBL" id="CP129674">
    <property type="protein sequence ID" value="XDS44210.1"/>
    <property type="molecule type" value="Genomic_DNA"/>
</dbReference>